<dbReference type="InterPro" id="IPR001878">
    <property type="entry name" value="Znf_CCHC"/>
</dbReference>
<dbReference type="PROSITE" id="PS50158">
    <property type="entry name" value="ZF_CCHC"/>
    <property type="match status" value="10"/>
</dbReference>
<evidence type="ECO:0000256" key="2">
    <source>
        <dbReference type="SAM" id="MobiDB-lite"/>
    </source>
</evidence>
<dbReference type="Pfam" id="PF00098">
    <property type="entry name" value="zf-CCHC"/>
    <property type="match status" value="9"/>
</dbReference>
<dbReference type="SUPFAM" id="SSF57756">
    <property type="entry name" value="Retrovirus zinc finger-like domains"/>
    <property type="match status" value="5"/>
</dbReference>
<dbReference type="InterPro" id="IPR051714">
    <property type="entry name" value="Znf_CCHC_NABP"/>
</dbReference>
<dbReference type="InterPro" id="IPR036875">
    <property type="entry name" value="Znf_CCHC_sf"/>
</dbReference>
<feature type="region of interest" description="Disordered" evidence="2">
    <location>
        <begin position="1"/>
        <end position="43"/>
    </location>
</feature>
<name>A0AAJ0BHB4_9PEZI</name>
<keyword evidence="1" id="KW-0479">Metal-binding</keyword>
<dbReference type="GO" id="GO:0008270">
    <property type="term" value="F:zinc ion binding"/>
    <property type="evidence" value="ECO:0007669"/>
    <property type="project" value="UniProtKB-KW"/>
</dbReference>
<comment type="caution">
    <text evidence="4">The sequence shown here is derived from an EMBL/GenBank/DDBJ whole genome shotgun (WGS) entry which is preliminary data.</text>
</comment>
<feature type="domain" description="CCHC-type" evidence="3">
    <location>
        <begin position="304"/>
        <end position="319"/>
    </location>
</feature>
<gene>
    <name evidence="4" type="ORF">QBC47DRAFT_459530</name>
</gene>
<evidence type="ECO:0000259" key="3">
    <source>
        <dbReference type="PROSITE" id="PS50158"/>
    </source>
</evidence>
<dbReference type="EMBL" id="MU839831">
    <property type="protein sequence ID" value="KAK1756832.1"/>
    <property type="molecule type" value="Genomic_DNA"/>
</dbReference>
<evidence type="ECO:0000256" key="1">
    <source>
        <dbReference type="PROSITE-ProRule" id="PRU00047"/>
    </source>
</evidence>
<sequence length="459" mass="50321">MSQWSHGDDFGAPVSEENWGGGGASFAAADDTGFAATNGDNGENHEGNGDRACFNCGQTCHIKAECPEPRPEGSGDRACFNCGQTGHMKSECPEPRAERVLDGPCRTCGEEGHRSNECTGAKKIDRSHLPDMSIEEAWDAIVKAVAEEDLFDVKEAIQVYLKSSPETTYAELEKAFRAQSLNLYLIAVTRELPPTFTNMDLQGNMEKKYTVTYRFQWAPPRPRDRETWPKDADENMERLADAGEATDRGKSKCKNCDEIGHIAKACPQEKVEKENPNLIKCFNCDGEGHRVRDCPIPRVDKFACKNCGQGGHKASECTEPRSAENVECRKCNEMGHFSRDCPSAPADAGICRNCGGEGHMAKDCTEPRQFKCRNCDEYGHVSKECPKPRDITRVKCNNCDQMGHYKSRCPNPPKEAEIAPDADFGGDGFATETVTEEKAEGSGEAAWGAASFTVTAGGW</sequence>
<reference evidence="4" key="1">
    <citation type="submission" date="2023-06" db="EMBL/GenBank/DDBJ databases">
        <title>Genome-scale phylogeny and comparative genomics of the fungal order Sordariales.</title>
        <authorList>
            <consortium name="Lawrence Berkeley National Laboratory"/>
            <person name="Hensen N."/>
            <person name="Bonometti L."/>
            <person name="Westerberg I."/>
            <person name="Brannstrom I.O."/>
            <person name="Guillou S."/>
            <person name="Cros-Aarteil S."/>
            <person name="Calhoun S."/>
            <person name="Haridas S."/>
            <person name="Kuo A."/>
            <person name="Mondo S."/>
            <person name="Pangilinan J."/>
            <person name="Riley R."/>
            <person name="Labutti K."/>
            <person name="Andreopoulos B."/>
            <person name="Lipzen A."/>
            <person name="Chen C."/>
            <person name="Yanf M."/>
            <person name="Daum C."/>
            <person name="Ng V."/>
            <person name="Clum A."/>
            <person name="Steindorff A."/>
            <person name="Ohm R."/>
            <person name="Martin F."/>
            <person name="Silar P."/>
            <person name="Natvig D."/>
            <person name="Lalanne C."/>
            <person name="Gautier V."/>
            <person name="Ament-Velasquez S.L."/>
            <person name="Kruys A."/>
            <person name="Hutchinson M.I."/>
            <person name="Powell A.J."/>
            <person name="Barry K."/>
            <person name="Miller A.N."/>
            <person name="Grigoriev I.V."/>
            <person name="Debuchy R."/>
            <person name="Gladieux P."/>
            <person name="Thoren M.H."/>
            <person name="Johannesson H."/>
        </authorList>
    </citation>
    <scope>NUCLEOTIDE SEQUENCE</scope>
    <source>
        <strain evidence="4">PSN4</strain>
    </source>
</reference>
<dbReference type="Proteomes" id="UP001239445">
    <property type="component" value="Unassembled WGS sequence"/>
</dbReference>
<proteinExistence type="predicted"/>
<feature type="domain" description="CCHC-type" evidence="3">
    <location>
        <begin position="328"/>
        <end position="343"/>
    </location>
</feature>
<keyword evidence="5" id="KW-1185">Reference proteome</keyword>
<keyword evidence="1" id="KW-0862">Zinc</keyword>
<feature type="domain" description="CCHC-type" evidence="3">
    <location>
        <begin position="351"/>
        <end position="366"/>
    </location>
</feature>
<dbReference type="Gene3D" id="4.10.60.10">
    <property type="entry name" value="Zinc finger, CCHC-type"/>
    <property type="match status" value="6"/>
</dbReference>
<dbReference type="SMART" id="SM00343">
    <property type="entry name" value="ZnF_C2HC"/>
    <property type="match status" value="10"/>
</dbReference>
<protein>
    <recommendedName>
        <fullName evidence="3">CCHC-type domain-containing protein</fullName>
    </recommendedName>
</protein>
<feature type="compositionally biased region" description="Low complexity" evidence="2">
    <location>
        <begin position="25"/>
        <end position="41"/>
    </location>
</feature>
<feature type="domain" description="CCHC-type" evidence="3">
    <location>
        <begin position="371"/>
        <end position="387"/>
    </location>
</feature>
<evidence type="ECO:0000313" key="5">
    <source>
        <dbReference type="Proteomes" id="UP001239445"/>
    </source>
</evidence>
<feature type="domain" description="CCHC-type" evidence="3">
    <location>
        <begin position="395"/>
        <end position="411"/>
    </location>
</feature>
<accession>A0AAJ0BHB4</accession>
<dbReference type="PANTHER" id="PTHR23002">
    <property type="entry name" value="ZINC FINGER CCHC DOMAIN CONTAINING PROTEIN"/>
    <property type="match status" value="1"/>
</dbReference>
<dbReference type="AlphaFoldDB" id="A0AAJ0BHB4"/>
<organism evidence="4 5">
    <name type="scientific">Echria macrotheca</name>
    <dbReference type="NCBI Taxonomy" id="438768"/>
    <lineage>
        <taxon>Eukaryota</taxon>
        <taxon>Fungi</taxon>
        <taxon>Dikarya</taxon>
        <taxon>Ascomycota</taxon>
        <taxon>Pezizomycotina</taxon>
        <taxon>Sordariomycetes</taxon>
        <taxon>Sordariomycetidae</taxon>
        <taxon>Sordariales</taxon>
        <taxon>Schizotheciaceae</taxon>
        <taxon>Echria</taxon>
    </lineage>
</organism>
<dbReference type="GO" id="GO:0003676">
    <property type="term" value="F:nucleic acid binding"/>
    <property type="evidence" value="ECO:0007669"/>
    <property type="project" value="InterPro"/>
</dbReference>
<feature type="domain" description="CCHC-type" evidence="3">
    <location>
        <begin position="280"/>
        <end position="295"/>
    </location>
</feature>
<evidence type="ECO:0000313" key="4">
    <source>
        <dbReference type="EMBL" id="KAK1756832.1"/>
    </source>
</evidence>
<feature type="domain" description="CCHC-type" evidence="3">
    <location>
        <begin position="252"/>
        <end position="268"/>
    </location>
</feature>
<feature type="domain" description="CCHC-type" evidence="3">
    <location>
        <begin position="53"/>
        <end position="68"/>
    </location>
</feature>
<feature type="domain" description="CCHC-type" evidence="3">
    <location>
        <begin position="105"/>
        <end position="118"/>
    </location>
</feature>
<keyword evidence="1" id="KW-0863">Zinc-finger</keyword>
<feature type="domain" description="CCHC-type" evidence="3">
    <location>
        <begin position="79"/>
        <end position="94"/>
    </location>
</feature>